<dbReference type="Proteomes" id="UP000735302">
    <property type="component" value="Unassembled WGS sequence"/>
</dbReference>
<keyword evidence="3" id="KW-1185">Reference proteome</keyword>
<protein>
    <submittedName>
        <fullName evidence="2">Uncharacterized protein</fullName>
    </submittedName>
</protein>
<accession>A0AAV4BEC7</accession>
<dbReference type="EMBL" id="BLXT01004727">
    <property type="protein sequence ID" value="GFO17203.1"/>
    <property type="molecule type" value="Genomic_DNA"/>
</dbReference>
<name>A0AAV4BEC7_9GAST</name>
<gene>
    <name evidence="2" type="ORF">PoB_004370800</name>
</gene>
<comment type="caution">
    <text evidence="2">The sequence shown here is derived from an EMBL/GenBank/DDBJ whole genome shotgun (WGS) entry which is preliminary data.</text>
</comment>
<reference evidence="2 3" key="1">
    <citation type="journal article" date="2021" name="Elife">
        <title>Chloroplast acquisition without the gene transfer in kleptoplastic sea slugs, Plakobranchus ocellatus.</title>
        <authorList>
            <person name="Maeda T."/>
            <person name="Takahashi S."/>
            <person name="Yoshida T."/>
            <person name="Shimamura S."/>
            <person name="Takaki Y."/>
            <person name="Nagai Y."/>
            <person name="Toyoda A."/>
            <person name="Suzuki Y."/>
            <person name="Arimoto A."/>
            <person name="Ishii H."/>
            <person name="Satoh N."/>
            <person name="Nishiyama T."/>
            <person name="Hasebe M."/>
            <person name="Maruyama T."/>
            <person name="Minagawa J."/>
            <person name="Obokata J."/>
            <person name="Shigenobu S."/>
        </authorList>
    </citation>
    <scope>NUCLEOTIDE SEQUENCE [LARGE SCALE GENOMIC DNA]</scope>
</reference>
<organism evidence="2 3">
    <name type="scientific">Plakobranchus ocellatus</name>
    <dbReference type="NCBI Taxonomy" id="259542"/>
    <lineage>
        <taxon>Eukaryota</taxon>
        <taxon>Metazoa</taxon>
        <taxon>Spiralia</taxon>
        <taxon>Lophotrochozoa</taxon>
        <taxon>Mollusca</taxon>
        <taxon>Gastropoda</taxon>
        <taxon>Heterobranchia</taxon>
        <taxon>Euthyneura</taxon>
        <taxon>Panpulmonata</taxon>
        <taxon>Sacoglossa</taxon>
        <taxon>Placobranchoidea</taxon>
        <taxon>Plakobranchidae</taxon>
        <taxon>Plakobranchus</taxon>
    </lineage>
</organism>
<evidence type="ECO:0000313" key="2">
    <source>
        <dbReference type="EMBL" id="GFO17203.1"/>
    </source>
</evidence>
<dbReference type="AlphaFoldDB" id="A0AAV4BEC7"/>
<evidence type="ECO:0000313" key="3">
    <source>
        <dbReference type="Proteomes" id="UP000735302"/>
    </source>
</evidence>
<feature type="compositionally biased region" description="Low complexity" evidence="1">
    <location>
        <begin position="10"/>
        <end position="34"/>
    </location>
</feature>
<feature type="region of interest" description="Disordered" evidence="1">
    <location>
        <begin position="1"/>
        <end position="64"/>
    </location>
</feature>
<sequence>MASEKMLVKSPSSTTTTPNNYPVSVTSTSNSVPTDDQPKVEATNSGSDAAVSFEDKDTSDIQVPQELATVPRTRFKPRNPYLSIKRPKVRVSTRHGY</sequence>
<proteinExistence type="predicted"/>
<evidence type="ECO:0000256" key="1">
    <source>
        <dbReference type="SAM" id="MobiDB-lite"/>
    </source>
</evidence>